<organism evidence="1 2">
    <name type="scientific">Durusdinium trenchii</name>
    <dbReference type="NCBI Taxonomy" id="1381693"/>
    <lineage>
        <taxon>Eukaryota</taxon>
        <taxon>Sar</taxon>
        <taxon>Alveolata</taxon>
        <taxon>Dinophyceae</taxon>
        <taxon>Suessiales</taxon>
        <taxon>Symbiodiniaceae</taxon>
        <taxon>Durusdinium</taxon>
    </lineage>
</organism>
<accession>A0ABP0HB40</accession>
<gene>
    <name evidence="1" type="ORF">CCMP2556_LOCUS810</name>
</gene>
<sequence>MRAGPKSGSMINRGRLVIFVAVATLLQLHQIAFLKPARLSSVRRPQVTMGARTPGNQPTDEPDYPEFKPTGDYLFETPFFKMEKFKQEPGDAASNQHGSMSPKSVHAGRLSLAGARAHHASATLDHGWRWEEANMGTVVCVAILLGPWLARVSGREPIIALVLRLALHSCRLSRTLVGMGQWWGRQL</sequence>
<reference evidence="1 2" key="1">
    <citation type="submission" date="2024-02" db="EMBL/GenBank/DDBJ databases">
        <authorList>
            <person name="Chen Y."/>
            <person name="Shah S."/>
            <person name="Dougan E. K."/>
            <person name="Thang M."/>
            <person name="Chan C."/>
        </authorList>
    </citation>
    <scope>NUCLEOTIDE SEQUENCE [LARGE SCALE GENOMIC DNA]</scope>
</reference>
<evidence type="ECO:0000313" key="1">
    <source>
        <dbReference type="EMBL" id="CAK8987262.1"/>
    </source>
</evidence>
<keyword evidence="2" id="KW-1185">Reference proteome</keyword>
<evidence type="ECO:0000313" key="2">
    <source>
        <dbReference type="Proteomes" id="UP001642484"/>
    </source>
</evidence>
<proteinExistence type="predicted"/>
<dbReference type="EMBL" id="CAXAMN010000248">
    <property type="protein sequence ID" value="CAK8987262.1"/>
    <property type="molecule type" value="Genomic_DNA"/>
</dbReference>
<protein>
    <recommendedName>
        <fullName evidence="3">Transmembrane protein</fullName>
    </recommendedName>
</protein>
<evidence type="ECO:0008006" key="3">
    <source>
        <dbReference type="Google" id="ProtNLM"/>
    </source>
</evidence>
<name>A0ABP0HB40_9DINO</name>
<comment type="caution">
    <text evidence="1">The sequence shown here is derived from an EMBL/GenBank/DDBJ whole genome shotgun (WGS) entry which is preliminary data.</text>
</comment>
<dbReference type="Proteomes" id="UP001642484">
    <property type="component" value="Unassembled WGS sequence"/>
</dbReference>